<organism evidence="1 2">
    <name type="scientific">Cetraspora pellucida</name>
    <dbReference type="NCBI Taxonomy" id="1433469"/>
    <lineage>
        <taxon>Eukaryota</taxon>
        <taxon>Fungi</taxon>
        <taxon>Fungi incertae sedis</taxon>
        <taxon>Mucoromycota</taxon>
        <taxon>Glomeromycotina</taxon>
        <taxon>Glomeromycetes</taxon>
        <taxon>Diversisporales</taxon>
        <taxon>Gigasporaceae</taxon>
        <taxon>Cetraspora</taxon>
    </lineage>
</organism>
<evidence type="ECO:0000313" key="2">
    <source>
        <dbReference type="Proteomes" id="UP000789366"/>
    </source>
</evidence>
<feature type="non-terminal residue" evidence="1">
    <location>
        <position position="1"/>
    </location>
</feature>
<comment type="caution">
    <text evidence="1">The sequence shown here is derived from an EMBL/GenBank/DDBJ whole genome shotgun (WGS) entry which is preliminary data.</text>
</comment>
<gene>
    <name evidence="1" type="ORF">SPELUC_LOCUS11966</name>
</gene>
<dbReference type="EMBL" id="CAJVPW010026797">
    <property type="protein sequence ID" value="CAG8713571.1"/>
    <property type="molecule type" value="Genomic_DNA"/>
</dbReference>
<dbReference type="Proteomes" id="UP000789366">
    <property type="component" value="Unassembled WGS sequence"/>
</dbReference>
<proteinExistence type="predicted"/>
<name>A0ACA9PKU0_9GLOM</name>
<reference evidence="1" key="1">
    <citation type="submission" date="2021-06" db="EMBL/GenBank/DDBJ databases">
        <authorList>
            <person name="Kallberg Y."/>
            <person name="Tangrot J."/>
            <person name="Rosling A."/>
        </authorList>
    </citation>
    <scope>NUCLEOTIDE SEQUENCE</scope>
    <source>
        <strain evidence="1">28 12/20/2015</strain>
    </source>
</reference>
<accession>A0ACA9PKU0</accession>
<evidence type="ECO:0000313" key="1">
    <source>
        <dbReference type="EMBL" id="CAG8713571.1"/>
    </source>
</evidence>
<sequence>QAIIRIRNQLKRNVTFSKICHWWRYLIQPSIISRKLTSATSSGTIGLLDEIPINPEYSTYKRYDASQLTSRTTPPKCVQMLVRDFIDDSLYNPNYGYFSKQAIIFSSEKEFEFNKIKDNLEFMNLVAKMYKEHEVPLDVTNKASRQVWHTSTELFKPWYGYAIAKYVVTEYKLSGYPSHDLIIYELGAGNATLMRNILDYIQKFEPSIYKRTRYRIVEISSKLAELQLQSQNVRNNKNVHDCVEVINKSIFDWNELVVDPCYIFAFEVLDNFAHDLVRYDCITEKPYQAIVIIDDKGEFEEIYEPVNDPLITRYLALRSRTLYKTPVLQNRFFRQLRNKLPFSPNMTSPEFIPTKELLFLEILKDYFPQHRLIISDFYKLPDTIRGIDAPVVQTRYEDTMVPCSTFMVSPGWFDIFFPTNFELLRDIYLLVCHSGKAKENIRILTQRDFLKRYADLERTKTRSSENPMLMYYENVKFLLS</sequence>
<protein>
    <submittedName>
        <fullName evidence="1">14948_t:CDS:1</fullName>
    </submittedName>
</protein>
<keyword evidence="2" id="KW-1185">Reference proteome</keyword>